<feature type="domain" description="HTH marR-type" evidence="1">
    <location>
        <begin position="24"/>
        <end position="120"/>
    </location>
</feature>
<protein>
    <submittedName>
        <fullName evidence="2">MarR family transcriptional regulator</fullName>
    </submittedName>
</protein>
<organism evidence="2 3">
    <name type="scientific">Cryobacterium algoricola</name>
    <dbReference type="NCBI Taxonomy" id="1259183"/>
    <lineage>
        <taxon>Bacteria</taxon>
        <taxon>Bacillati</taxon>
        <taxon>Actinomycetota</taxon>
        <taxon>Actinomycetes</taxon>
        <taxon>Micrococcales</taxon>
        <taxon>Microbacteriaceae</taxon>
        <taxon>Cryobacterium</taxon>
    </lineage>
</organism>
<dbReference type="EMBL" id="SOFG01000016">
    <property type="protein sequence ID" value="TFB85896.1"/>
    <property type="molecule type" value="Genomic_DNA"/>
</dbReference>
<evidence type="ECO:0000259" key="1">
    <source>
        <dbReference type="SMART" id="SM00347"/>
    </source>
</evidence>
<dbReference type="SUPFAM" id="SSF46785">
    <property type="entry name" value="Winged helix' DNA-binding domain"/>
    <property type="match status" value="1"/>
</dbReference>
<evidence type="ECO:0000313" key="3">
    <source>
        <dbReference type="Proteomes" id="UP000297608"/>
    </source>
</evidence>
<dbReference type="Proteomes" id="UP000297608">
    <property type="component" value="Unassembled WGS sequence"/>
</dbReference>
<dbReference type="InterPro" id="IPR036388">
    <property type="entry name" value="WH-like_DNA-bd_sf"/>
</dbReference>
<evidence type="ECO:0000313" key="2">
    <source>
        <dbReference type="EMBL" id="TFB85896.1"/>
    </source>
</evidence>
<dbReference type="Pfam" id="PF12802">
    <property type="entry name" value="MarR_2"/>
    <property type="match status" value="1"/>
</dbReference>
<dbReference type="InterPro" id="IPR036390">
    <property type="entry name" value="WH_DNA-bd_sf"/>
</dbReference>
<dbReference type="SMART" id="SM00347">
    <property type="entry name" value="HTH_MARR"/>
    <property type="match status" value="1"/>
</dbReference>
<proteinExistence type="predicted"/>
<dbReference type="Gene3D" id="1.10.10.10">
    <property type="entry name" value="Winged helix-like DNA-binding domain superfamily/Winged helix DNA-binding domain"/>
    <property type="match status" value="1"/>
</dbReference>
<gene>
    <name evidence="2" type="ORF">E3O44_12915</name>
</gene>
<name>A0ABY2IAY7_9MICO</name>
<dbReference type="RefSeq" id="WP_134535188.1">
    <property type="nucleotide sequence ID" value="NZ_SOFG01000016.1"/>
</dbReference>
<sequence length="143" mass="15792">MTDLRPIGYWLKLVDQLINEQFATTLEEHGVTRRQWQLLGMLSRGPASVDELTREVAPFLDTEGETVVEHLAELVESGWVTVSESGYAITDRGRTAYQRLAEVVSVNRDAATQDVSPADYATTLATLEQVARNLGWTGDPDAA</sequence>
<accession>A0ABY2IAY7</accession>
<comment type="caution">
    <text evidence="2">The sequence shown here is derived from an EMBL/GenBank/DDBJ whole genome shotgun (WGS) entry which is preliminary data.</text>
</comment>
<dbReference type="InterPro" id="IPR000835">
    <property type="entry name" value="HTH_MarR-typ"/>
</dbReference>
<keyword evidence="3" id="KW-1185">Reference proteome</keyword>
<reference evidence="2 3" key="1">
    <citation type="submission" date="2019-03" db="EMBL/GenBank/DDBJ databases">
        <title>Genomics of glacier-inhabiting Cryobacterium strains.</title>
        <authorList>
            <person name="Liu Q."/>
            <person name="Xin Y.-H."/>
        </authorList>
    </citation>
    <scope>NUCLEOTIDE SEQUENCE [LARGE SCALE GENOMIC DNA]</scope>
    <source>
        <strain evidence="2 3">MDB2-B</strain>
    </source>
</reference>